<evidence type="ECO:0000256" key="5">
    <source>
        <dbReference type="SAM" id="MobiDB-lite"/>
    </source>
</evidence>
<protein>
    <submittedName>
        <fullName evidence="9">G protein-coupled glucose receptor regulating Gpa2-domain-containing protein</fullName>
    </submittedName>
</protein>
<organism evidence="9 10">
    <name type="scientific">Crucibulum laeve</name>
    <dbReference type="NCBI Taxonomy" id="68775"/>
    <lineage>
        <taxon>Eukaryota</taxon>
        <taxon>Fungi</taxon>
        <taxon>Dikarya</taxon>
        <taxon>Basidiomycota</taxon>
        <taxon>Agaricomycotina</taxon>
        <taxon>Agaricomycetes</taxon>
        <taxon>Agaricomycetidae</taxon>
        <taxon>Agaricales</taxon>
        <taxon>Agaricineae</taxon>
        <taxon>Nidulariaceae</taxon>
        <taxon>Crucibulum</taxon>
    </lineage>
</organism>
<keyword evidence="7" id="KW-0732">Signal</keyword>
<dbReference type="AlphaFoldDB" id="A0A5C3LLH6"/>
<dbReference type="STRING" id="68775.A0A5C3LLH6"/>
<keyword evidence="10" id="KW-1185">Reference proteome</keyword>
<feature type="transmembrane region" description="Helical" evidence="6">
    <location>
        <begin position="94"/>
        <end position="112"/>
    </location>
</feature>
<keyword evidence="9" id="KW-0675">Receptor</keyword>
<accession>A0A5C3LLH6</accession>
<keyword evidence="4 6" id="KW-0472">Membrane</keyword>
<proteinExistence type="predicted"/>
<dbReference type="GO" id="GO:0004930">
    <property type="term" value="F:G protein-coupled receptor activity"/>
    <property type="evidence" value="ECO:0007669"/>
    <property type="project" value="TreeGrafter"/>
</dbReference>
<dbReference type="Pfam" id="PF11710">
    <property type="entry name" value="Git3"/>
    <property type="match status" value="1"/>
</dbReference>
<dbReference type="GO" id="GO:0007189">
    <property type="term" value="P:adenylate cyclase-activating G protein-coupled receptor signaling pathway"/>
    <property type="evidence" value="ECO:0007669"/>
    <property type="project" value="TreeGrafter"/>
</dbReference>
<feature type="transmembrane region" description="Helical" evidence="6">
    <location>
        <begin position="53"/>
        <end position="73"/>
    </location>
</feature>
<feature type="transmembrane region" description="Helical" evidence="6">
    <location>
        <begin position="261"/>
        <end position="280"/>
    </location>
</feature>
<evidence type="ECO:0000313" key="9">
    <source>
        <dbReference type="EMBL" id="TFK33377.1"/>
    </source>
</evidence>
<feature type="compositionally biased region" description="Polar residues" evidence="5">
    <location>
        <begin position="192"/>
        <end position="205"/>
    </location>
</feature>
<dbReference type="EMBL" id="ML213649">
    <property type="protein sequence ID" value="TFK33377.1"/>
    <property type="molecule type" value="Genomic_DNA"/>
</dbReference>
<feature type="transmembrane region" description="Helical" evidence="6">
    <location>
        <begin position="9"/>
        <end position="33"/>
    </location>
</feature>
<evidence type="ECO:0000256" key="2">
    <source>
        <dbReference type="ARBA" id="ARBA00022692"/>
    </source>
</evidence>
<feature type="compositionally biased region" description="Low complexity" evidence="5">
    <location>
        <begin position="206"/>
        <end position="221"/>
    </location>
</feature>
<dbReference type="GO" id="GO:0005886">
    <property type="term" value="C:plasma membrane"/>
    <property type="evidence" value="ECO:0007669"/>
    <property type="project" value="TreeGrafter"/>
</dbReference>
<feature type="domain" description="Glucose receptor Git3-like N-terminal" evidence="8">
    <location>
        <begin position="2"/>
        <end position="165"/>
    </location>
</feature>
<feature type="transmembrane region" description="Helical" evidence="6">
    <location>
        <begin position="139"/>
        <end position="159"/>
    </location>
</feature>
<feature type="signal peptide" evidence="7">
    <location>
        <begin position="1"/>
        <end position="21"/>
    </location>
</feature>
<evidence type="ECO:0000256" key="7">
    <source>
        <dbReference type="SAM" id="SignalP"/>
    </source>
</evidence>
<keyword evidence="3 6" id="KW-1133">Transmembrane helix</keyword>
<evidence type="ECO:0000256" key="6">
    <source>
        <dbReference type="SAM" id="Phobius"/>
    </source>
</evidence>
<feature type="chain" id="PRO_5023046850" evidence="7">
    <location>
        <begin position="22"/>
        <end position="329"/>
    </location>
</feature>
<keyword evidence="2 6" id="KW-0812">Transmembrane</keyword>
<evidence type="ECO:0000256" key="3">
    <source>
        <dbReference type="ARBA" id="ARBA00022989"/>
    </source>
</evidence>
<dbReference type="InterPro" id="IPR023041">
    <property type="entry name" value="Glucose_rcpt_Git3-like_N"/>
</dbReference>
<dbReference type="OrthoDB" id="2908662at2759"/>
<reference evidence="9 10" key="1">
    <citation type="journal article" date="2019" name="Nat. Ecol. Evol.">
        <title>Megaphylogeny resolves global patterns of mushroom evolution.</title>
        <authorList>
            <person name="Varga T."/>
            <person name="Krizsan K."/>
            <person name="Foldi C."/>
            <person name="Dima B."/>
            <person name="Sanchez-Garcia M."/>
            <person name="Sanchez-Ramirez S."/>
            <person name="Szollosi G.J."/>
            <person name="Szarkandi J.G."/>
            <person name="Papp V."/>
            <person name="Albert L."/>
            <person name="Andreopoulos W."/>
            <person name="Angelini C."/>
            <person name="Antonin V."/>
            <person name="Barry K.W."/>
            <person name="Bougher N.L."/>
            <person name="Buchanan P."/>
            <person name="Buyck B."/>
            <person name="Bense V."/>
            <person name="Catcheside P."/>
            <person name="Chovatia M."/>
            <person name="Cooper J."/>
            <person name="Damon W."/>
            <person name="Desjardin D."/>
            <person name="Finy P."/>
            <person name="Geml J."/>
            <person name="Haridas S."/>
            <person name="Hughes K."/>
            <person name="Justo A."/>
            <person name="Karasinski D."/>
            <person name="Kautmanova I."/>
            <person name="Kiss B."/>
            <person name="Kocsube S."/>
            <person name="Kotiranta H."/>
            <person name="LaButti K.M."/>
            <person name="Lechner B.E."/>
            <person name="Liimatainen K."/>
            <person name="Lipzen A."/>
            <person name="Lukacs Z."/>
            <person name="Mihaltcheva S."/>
            <person name="Morgado L.N."/>
            <person name="Niskanen T."/>
            <person name="Noordeloos M.E."/>
            <person name="Ohm R.A."/>
            <person name="Ortiz-Santana B."/>
            <person name="Ovrebo C."/>
            <person name="Racz N."/>
            <person name="Riley R."/>
            <person name="Savchenko A."/>
            <person name="Shiryaev A."/>
            <person name="Soop K."/>
            <person name="Spirin V."/>
            <person name="Szebenyi C."/>
            <person name="Tomsovsky M."/>
            <person name="Tulloss R.E."/>
            <person name="Uehling J."/>
            <person name="Grigoriev I.V."/>
            <person name="Vagvolgyi C."/>
            <person name="Papp T."/>
            <person name="Martin F.M."/>
            <person name="Miettinen O."/>
            <person name="Hibbett D.S."/>
            <person name="Nagy L.G."/>
        </authorList>
    </citation>
    <scope>NUCLEOTIDE SEQUENCE [LARGE SCALE GENOMIC DNA]</scope>
    <source>
        <strain evidence="9 10">CBS 166.37</strain>
    </source>
</reference>
<sequence length="329" mass="37105">MKHHFRHILIINLATSDFLNALDISASGFWIVVRGQGLQEGPLCVANGFIGQLTVQGTDCAILAIALVTVYTITRHNTVGPVNASWNRSTIIRVTFAIWILPITTSCIALGMKWYEPASGSWCYIIDNPRYLRYLLTHGWRFLFFSVDIGLYTYLYLYLRNHYRKLSKMLGTELSHELADWTEKDGQTASSRFSNIKESPGSATDSSYTPPSNAKSSSSHPSFYSHINITWKTILSHRRISHTTTNESSIHEVRHRYIQHVLLLNAYPLAYMLLLIPGLANRLVEASGHTSKIMQALQASSQFVGLANALTYGWSENVAEQLRKYRSGM</sequence>
<gene>
    <name evidence="9" type="ORF">BDQ12DRAFT_691177</name>
</gene>
<evidence type="ECO:0000256" key="4">
    <source>
        <dbReference type="ARBA" id="ARBA00023136"/>
    </source>
</evidence>
<evidence type="ECO:0000259" key="8">
    <source>
        <dbReference type="Pfam" id="PF11710"/>
    </source>
</evidence>
<dbReference type="Gene3D" id="1.20.1070.10">
    <property type="entry name" value="Rhodopsin 7-helix transmembrane proteins"/>
    <property type="match status" value="1"/>
</dbReference>
<dbReference type="PANTHER" id="PTHR23112:SF37">
    <property type="entry name" value="G PROTEIN-COUPLED RECEPTOR GPR1"/>
    <property type="match status" value="1"/>
</dbReference>
<dbReference type="PANTHER" id="PTHR23112">
    <property type="entry name" value="G PROTEIN-COUPLED RECEPTOR 157-RELATED"/>
    <property type="match status" value="1"/>
</dbReference>
<evidence type="ECO:0000313" key="10">
    <source>
        <dbReference type="Proteomes" id="UP000308652"/>
    </source>
</evidence>
<evidence type="ECO:0000256" key="1">
    <source>
        <dbReference type="ARBA" id="ARBA00004141"/>
    </source>
</evidence>
<name>A0A5C3LLH6_9AGAR</name>
<dbReference type="Proteomes" id="UP000308652">
    <property type="component" value="Unassembled WGS sequence"/>
</dbReference>
<comment type="subcellular location">
    <subcellularLocation>
        <location evidence="1">Membrane</location>
        <topology evidence="1">Multi-pass membrane protein</topology>
    </subcellularLocation>
</comment>
<dbReference type="SUPFAM" id="SSF81321">
    <property type="entry name" value="Family A G protein-coupled receptor-like"/>
    <property type="match status" value="1"/>
</dbReference>
<feature type="region of interest" description="Disordered" evidence="5">
    <location>
        <begin position="192"/>
        <end position="221"/>
    </location>
</feature>